<organism evidence="1 2">
    <name type="scientific">Thecamonas trahens ATCC 50062</name>
    <dbReference type="NCBI Taxonomy" id="461836"/>
    <lineage>
        <taxon>Eukaryota</taxon>
        <taxon>Apusozoa</taxon>
        <taxon>Apusomonadida</taxon>
        <taxon>Apusomonadidae</taxon>
        <taxon>Thecamonas</taxon>
    </lineage>
</organism>
<dbReference type="GeneID" id="25565734"/>
<evidence type="ECO:0000313" key="1">
    <source>
        <dbReference type="EMBL" id="KNC50729.1"/>
    </source>
</evidence>
<reference evidence="1 2" key="1">
    <citation type="submission" date="2010-05" db="EMBL/GenBank/DDBJ databases">
        <title>The Genome Sequence of Thecamonas trahens ATCC 50062.</title>
        <authorList>
            <consortium name="The Broad Institute Genome Sequencing Platform"/>
            <person name="Russ C."/>
            <person name="Cuomo C."/>
            <person name="Shea T."/>
            <person name="Young S.K."/>
            <person name="Zeng Q."/>
            <person name="Koehrsen M."/>
            <person name="Haas B."/>
            <person name="Borodovsky M."/>
            <person name="Guigo R."/>
            <person name="Alvarado L."/>
            <person name="Berlin A."/>
            <person name="Bochicchio J."/>
            <person name="Borenstein D."/>
            <person name="Chapman S."/>
            <person name="Chen Z."/>
            <person name="Freedman E."/>
            <person name="Gellesch M."/>
            <person name="Goldberg J."/>
            <person name="Griggs A."/>
            <person name="Gujja S."/>
            <person name="Heilman E."/>
            <person name="Heiman D."/>
            <person name="Hepburn T."/>
            <person name="Howarth C."/>
            <person name="Jen D."/>
            <person name="Larson L."/>
            <person name="Mehta T."/>
            <person name="Park D."/>
            <person name="Pearson M."/>
            <person name="Roberts A."/>
            <person name="Saif S."/>
            <person name="Shenoy N."/>
            <person name="Sisk P."/>
            <person name="Stolte C."/>
            <person name="Sykes S."/>
            <person name="Thomson T."/>
            <person name="Walk T."/>
            <person name="White J."/>
            <person name="Yandava C."/>
            <person name="Burger G."/>
            <person name="Gray M.W."/>
            <person name="Holland P.W.H."/>
            <person name="King N."/>
            <person name="Lang F.B.F."/>
            <person name="Roger A.J."/>
            <person name="Ruiz-Trillo I."/>
            <person name="Lander E."/>
            <person name="Nusbaum C."/>
        </authorList>
    </citation>
    <scope>NUCLEOTIDE SEQUENCE [LARGE SCALE GENOMIC DNA]</scope>
    <source>
        <strain evidence="1 2">ATCC 50062</strain>
    </source>
</reference>
<accession>A0A0L0DEJ9</accession>
<dbReference type="EMBL" id="GL349462">
    <property type="protein sequence ID" value="KNC50729.1"/>
    <property type="molecule type" value="Genomic_DNA"/>
</dbReference>
<sequence length="360" mass="37932">MSRNRRRRCVACSRAVAPEGFAKDMLLAEADVRMGAGMGQMATRGSVEEHEAATMRAQQEADYQAAARAQQQADYEAAVAAEAQAAARAQQQADYEAAVAAEAQAAARAQKQADYEAAEAAAMAEAEVAGRAAAMARAQAEAEAEAQAQAQAQAQAGAGAGAGPGAGAGGSLVEAQEETTMMRFPGMQTAFAARAEADPQLSEASKTIAANTFVTGYEQSADGRFRIEFTTFGRGDKAVQFDAGWVPMPWEEASEVLPDPSALQGRVVRVRPNPAIPFRPVFGTLMDSKDAWAVPAPEGAWGLILATLDLEGLVAPEDLVQFVAFLNDFPVRGFVSLDDIAPFLSEHEHMAVVQQLQGPQ</sequence>
<dbReference type="Proteomes" id="UP000054408">
    <property type="component" value="Unassembled WGS sequence"/>
</dbReference>
<evidence type="ECO:0000313" key="2">
    <source>
        <dbReference type="Proteomes" id="UP000054408"/>
    </source>
</evidence>
<protein>
    <submittedName>
        <fullName evidence="1">Uncharacterized protein</fullName>
    </submittedName>
</protein>
<dbReference type="AlphaFoldDB" id="A0A0L0DEJ9"/>
<gene>
    <name evidence="1" type="ORF">AMSG_06618</name>
</gene>
<name>A0A0L0DEJ9_THETB</name>
<proteinExistence type="predicted"/>
<keyword evidence="2" id="KW-1185">Reference proteome</keyword>
<dbReference type="RefSeq" id="XP_013756697.1">
    <property type="nucleotide sequence ID" value="XM_013901243.1"/>
</dbReference>